<accession>A0A8J6P4I7</accession>
<evidence type="ECO:0000256" key="3">
    <source>
        <dbReference type="ARBA" id="ARBA00022475"/>
    </source>
</evidence>
<dbReference type="SUPFAM" id="SSF161098">
    <property type="entry name" value="MetI-like"/>
    <property type="match status" value="1"/>
</dbReference>
<keyword evidence="3" id="KW-1003">Cell membrane</keyword>
<feature type="transmembrane region" description="Helical" evidence="7">
    <location>
        <begin position="227"/>
        <end position="248"/>
    </location>
</feature>
<gene>
    <name evidence="9" type="ORF">H8D96_10755</name>
</gene>
<comment type="subcellular location">
    <subcellularLocation>
        <location evidence="1 7">Cell membrane</location>
        <topology evidence="1 7">Multi-pass membrane protein</topology>
    </subcellularLocation>
</comment>
<dbReference type="GO" id="GO:0005886">
    <property type="term" value="C:plasma membrane"/>
    <property type="evidence" value="ECO:0007669"/>
    <property type="project" value="UniProtKB-SubCell"/>
</dbReference>
<keyword evidence="4 7" id="KW-0812">Transmembrane</keyword>
<evidence type="ECO:0000259" key="8">
    <source>
        <dbReference type="PROSITE" id="PS50928"/>
    </source>
</evidence>
<evidence type="ECO:0000256" key="1">
    <source>
        <dbReference type="ARBA" id="ARBA00004651"/>
    </source>
</evidence>
<keyword evidence="6 7" id="KW-0472">Membrane</keyword>
<feature type="transmembrane region" description="Helical" evidence="7">
    <location>
        <begin position="12"/>
        <end position="33"/>
    </location>
</feature>
<comment type="similarity">
    <text evidence="7">Belongs to the binding-protein-dependent transport system permease family.</text>
</comment>
<sequence length="265" mass="30205">MAISLIKLMRYIIIKIFMPIFILAFAAYLARWLHIFRAVIFPYPHEIIAAGIKSLTTPLAMSALGITLRRLLVVFTVSSGIGVVMAFLFHQFRLLEEIFSLPVDVVRSIPVVTLFPLFITLWGFTEVTFLAVPVVLTSVIMYIHLSAGLKDVAEMRYSLMLRWEASRSQIILHLLLPSIAPHLFTGLRICVSLQLILLLVAEMFLGAKNGLGTLIYDYQTILDYDKMYFFILLSGILGWVINVVIEYLQKRIVYWQAYQAINGKE</sequence>
<feature type="transmembrane region" description="Helical" evidence="7">
    <location>
        <begin position="71"/>
        <end position="89"/>
    </location>
</feature>
<proteinExistence type="inferred from homology"/>
<feature type="transmembrane region" description="Helical" evidence="7">
    <location>
        <begin position="101"/>
        <end position="124"/>
    </location>
</feature>
<evidence type="ECO:0000313" key="9">
    <source>
        <dbReference type="EMBL" id="MBC8432387.1"/>
    </source>
</evidence>
<organism evidence="9 10">
    <name type="scientific">Candidatus Desulfatibia vada</name>
    <dbReference type="NCBI Taxonomy" id="2841696"/>
    <lineage>
        <taxon>Bacteria</taxon>
        <taxon>Pseudomonadati</taxon>
        <taxon>Thermodesulfobacteriota</taxon>
        <taxon>Desulfobacteria</taxon>
        <taxon>Desulfobacterales</taxon>
        <taxon>Desulfobacterales incertae sedis</taxon>
        <taxon>Candidatus Desulfatibia</taxon>
    </lineage>
</organism>
<dbReference type="Proteomes" id="UP000605201">
    <property type="component" value="Unassembled WGS sequence"/>
</dbReference>
<feature type="transmembrane region" description="Helical" evidence="7">
    <location>
        <begin position="130"/>
        <end position="149"/>
    </location>
</feature>
<comment type="caution">
    <text evidence="9">The sequence shown here is derived from an EMBL/GenBank/DDBJ whole genome shotgun (WGS) entry which is preliminary data.</text>
</comment>
<evidence type="ECO:0000256" key="2">
    <source>
        <dbReference type="ARBA" id="ARBA00022448"/>
    </source>
</evidence>
<dbReference type="Pfam" id="PF00528">
    <property type="entry name" value="BPD_transp_1"/>
    <property type="match status" value="1"/>
</dbReference>
<feature type="domain" description="ABC transmembrane type-1" evidence="8">
    <location>
        <begin position="64"/>
        <end position="249"/>
    </location>
</feature>
<keyword evidence="2 7" id="KW-0813">Transport</keyword>
<dbReference type="AlphaFoldDB" id="A0A8J6P4I7"/>
<evidence type="ECO:0000256" key="5">
    <source>
        <dbReference type="ARBA" id="ARBA00022989"/>
    </source>
</evidence>
<reference evidence="9 10" key="1">
    <citation type="submission" date="2020-08" db="EMBL/GenBank/DDBJ databases">
        <title>Bridging the membrane lipid divide: bacteria of the FCB group superphylum have the potential to synthesize archaeal ether lipids.</title>
        <authorList>
            <person name="Villanueva L."/>
            <person name="Von Meijenfeldt F.A.B."/>
            <person name="Westbye A.B."/>
            <person name="Yadav S."/>
            <person name="Hopmans E.C."/>
            <person name="Dutilh B.E."/>
            <person name="Sinninghe Damste J.S."/>
        </authorList>
    </citation>
    <scope>NUCLEOTIDE SEQUENCE [LARGE SCALE GENOMIC DNA]</scope>
    <source>
        <strain evidence="9">NIOZ-UU17</strain>
    </source>
</reference>
<dbReference type="Gene3D" id="1.10.3720.10">
    <property type="entry name" value="MetI-like"/>
    <property type="match status" value="1"/>
</dbReference>
<dbReference type="PANTHER" id="PTHR30151:SF0">
    <property type="entry name" value="ABC TRANSPORTER PERMEASE PROTEIN MJ0413-RELATED"/>
    <property type="match status" value="1"/>
</dbReference>
<evidence type="ECO:0000256" key="6">
    <source>
        <dbReference type="ARBA" id="ARBA00023136"/>
    </source>
</evidence>
<name>A0A8J6P4I7_9BACT</name>
<evidence type="ECO:0000313" key="10">
    <source>
        <dbReference type="Proteomes" id="UP000605201"/>
    </source>
</evidence>
<evidence type="ECO:0000256" key="4">
    <source>
        <dbReference type="ARBA" id="ARBA00022692"/>
    </source>
</evidence>
<dbReference type="InterPro" id="IPR035906">
    <property type="entry name" value="MetI-like_sf"/>
</dbReference>
<dbReference type="PANTHER" id="PTHR30151">
    <property type="entry name" value="ALKANE SULFONATE ABC TRANSPORTER-RELATED, MEMBRANE SUBUNIT"/>
    <property type="match status" value="1"/>
</dbReference>
<dbReference type="EMBL" id="JACNIG010000220">
    <property type="protein sequence ID" value="MBC8432387.1"/>
    <property type="molecule type" value="Genomic_DNA"/>
</dbReference>
<keyword evidence="5 7" id="KW-1133">Transmembrane helix</keyword>
<evidence type="ECO:0000256" key="7">
    <source>
        <dbReference type="RuleBase" id="RU363032"/>
    </source>
</evidence>
<dbReference type="PROSITE" id="PS50928">
    <property type="entry name" value="ABC_TM1"/>
    <property type="match status" value="1"/>
</dbReference>
<feature type="transmembrane region" description="Helical" evidence="7">
    <location>
        <begin position="170"/>
        <end position="201"/>
    </location>
</feature>
<protein>
    <submittedName>
        <fullName evidence="9">ABC transporter permease subunit</fullName>
    </submittedName>
</protein>
<dbReference type="InterPro" id="IPR000515">
    <property type="entry name" value="MetI-like"/>
</dbReference>
<dbReference type="GO" id="GO:0055085">
    <property type="term" value="P:transmembrane transport"/>
    <property type="evidence" value="ECO:0007669"/>
    <property type="project" value="InterPro"/>
</dbReference>